<dbReference type="EMBL" id="JADQDK010000001">
    <property type="protein sequence ID" value="MBW0136750.1"/>
    <property type="molecule type" value="Genomic_DNA"/>
</dbReference>
<accession>A0ABS6UWW2</accession>
<keyword evidence="1" id="KW-1133">Transmembrane helix</keyword>
<feature type="transmembrane region" description="Helical" evidence="1">
    <location>
        <begin position="6"/>
        <end position="33"/>
    </location>
</feature>
<organism evidence="2 3">
    <name type="scientific">Pseudonocardia abyssalis</name>
    <dbReference type="NCBI Taxonomy" id="2792008"/>
    <lineage>
        <taxon>Bacteria</taxon>
        <taxon>Bacillati</taxon>
        <taxon>Actinomycetota</taxon>
        <taxon>Actinomycetes</taxon>
        <taxon>Pseudonocardiales</taxon>
        <taxon>Pseudonocardiaceae</taxon>
        <taxon>Pseudonocardia</taxon>
    </lineage>
</organism>
<sequence>MFTSVIAVILVAAAGSTLLGGTTSLLLIVFTIVDIAVQVLRRRPVEHEPFRAPSWAPGLGIAPCGFLVTPLSGRPVGEYPSPESCRRWVRCYGSSSTSW</sequence>
<dbReference type="RefSeq" id="WP_218603764.1">
    <property type="nucleotide sequence ID" value="NZ_JADQDJ010000156.1"/>
</dbReference>
<comment type="caution">
    <text evidence="2">The sequence shown here is derived from an EMBL/GenBank/DDBJ whole genome shotgun (WGS) entry which is preliminary data.</text>
</comment>
<keyword evidence="3" id="KW-1185">Reference proteome</keyword>
<evidence type="ECO:0000256" key="1">
    <source>
        <dbReference type="SAM" id="Phobius"/>
    </source>
</evidence>
<proteinExistence type="predicted"/>
<keyword evidence="1" id="KW-0472">Membrane</keyword>
<evidence type="ECO:0000313" key="3">
    <source>
        <dbReference type="Proteomes" id="UP000694287"/>
    </source>
</evidence>
<dbReference type="Proteomes" id="UP000694287">
    <property type="component" value="Unassembled WGS sequence"/>
</dbReference>
<evidence type="ECO:0000313" key="2">
    <source>
        <dbReference type="EMBL" id="MBW0136750.1"/>
    </source>
</evidence>
<gene>
    <name evidence="2" type="ORF">I4I81_21110</name>
</gene>
<keyword evidence="1" id="KW-0812">Transmembrane</keyword>
<protein>
    <submittedName>
        <fullName evidence="2">Uncharacterized protein</fullName>
    </submittedName>
</protein>
<reference evidence="2 3" key="1">
    <citation type="submission" date="2020-11" db="EMBL/GenBank/DDBJ databases">
        <title>Pseudonocardia abyssalis sp. nov. and Pseudonocardia oceani sp. nov., description and phylogenomic analysis of two novel actinomycetes isolated from the deep Southern Ocean.</title>
        <authorList>
            <person name="Parra J."/>
        </authorList>
    </citation>
    <scope>NUCLEOTIDE SEQUENCE [LARGE SCALE GENOMIC DNA]</scope>
    <source>
        <strain evidence="2 3">KRD-168</strain>
    </source>
</reference>
<name>A0ABS6UWW2_9PSEU</name>